<comment type="caution">
    <text evidence="6">The sequence shown here is derived from an EMBL/GenBank/DDBJ whole genome shotgun (WGS) entry which is preliminary data.</text>
</comment>
<feature type="region of interest" description="Disordered" evidence="4">
    <location>
        <begin position="86"/>
        <end position="123"/>
    </location>
</feature>
<dbReference type="NCBIfam" id="NF047542">
    <property type="entry name" value="telomere_Tap"/>
    <property type="match status" value="1"/>
</dbReference>
<dbReference type="CDD" id="cd00093">
    <property type="entry name" value="HTH_XRE"/>
    <property type="match status" value="1"/>
</dbReference>
<feature type="domain" description="HTH cro/C1-type" evidence="5">
    <location>
        <begin position="26"/>
        <end position="60"/>
    </location>
</feature>
<dbReference type="InterPro" id="IPR001387">
    <property type="entry name" value="Cro/C1-type_HTH"/>
</dbReference>
<dbReference type="PROSITE" id="PS50943">
    <property type="entry name" value="HTH_CROC1"/>
    <property type="match status" value="1"/>
</dbReference>
<dbReference type="RefSeq" id="WP_366091051.1">
    <property type="nucleotide sequence ID" value="NZ_JBFASG010000073.1"/>
</dbReference>
<keyword evidence="2" id="KW-0238">DNA-binding</keyword>
<dbReference type="SUPFAM" id="SSF47413">
    <property type="entry name" value="lambda repressor-like DNA-binding domains"/>
    <property type="match status" value="1"/>
</dbReference>
<name>A0ABV3J5V8_9ACTN</name>
<dbReference type="InterPro" id="IPR010982">
    <property type="entry name" value="Lambda_DNA-bd_dom_sf"/>
</dbReference>
<feature type="compositionally biased region" description="Low complexity" evidence="4">
    <location>
        <begin position="100"/>
        <end position="110"/>
    </location>
</feature>
<dbReference type="PANTHER" id="PTHR36511:SF3">
    <property type="entry name" value="ANTITOXIN HIGA-2"/>
    <property type="match status" value="1"/>
</dbReference>
<gene>
    <name evidence="6" type="ORF">AB0L03_35555</name>
</gene>
<dbReference type="EMBL" id="JBFASG010000073">
    <property type="protein sequence ID" value="MEV4928066.1"/>
    <property type="molecule type" value="Genomic_DNA"/>
</dbReference>
<sequence>MTHSDAIDALLAQAAGADLPPPEERKRLRTAAKLTQAQVATALGVRRESVAGWEAGRMEPRQPHRAQYARLLSGLAAVRPLTPAPVEAPAAAPAPPAAPRPAKATTTATPRPRRHLAGMGVPDASERFPGGPLAVLAGGTTAFLASGQEVICPKSLPKALDWALDTAGLGAERLHRHGRDADPLLVLTAQAAADLGLPPELDRSGFATARLPESHRVVKGVLKAGWSLTRRGFGEWTRIYRPVGEDGKRRCVVVAVVPWGALDERTWGRTAEADPQTIARTLGAYAARVLTPCGSGATCGIELMTQVRPPTRAARTEDGSGWVSAPVSGSLTAPMDPAPPEAVPEHPAAAWGPEGPMEEEAYDWTRPVDLLTDAELSMPYAVGVDVNTAFLAAAGRLTVGLGEPQHRDRPRFDKGMPGTWLVDLSGIETDPRLPSPFTRTGRRPTGPGWYVTATVAYAQELGARVEPLEAWVRPTPGPYLDPWHKRLRDAYMATLAALGVTPDMDPAATLAAMRQLSSGDPAERAVLAAIKGTVKGGIGKMQQRGHGAKPGERWPALERPTWRPDIRAAVIATARTGMHRKMTRWAEHGLYPLGIVSDCAVYPSTGPSPLDLCPEPIPGGFRIGISPGMIKHEGTKEMDEVAGMLAKGINPARHIKN</sequence>
<evidence type="ECO:0000256" key="1">
    <source>
        <dbReference type="ARBA" id="ARBA00023015"/>
    </source>
</evidence>
<keyword evidence="7" id="KW-1185">Reference proteome</keyword>
<evidence type="ECO:0000313" key="6">
    <source>
        <dbReference type="EMBL" id="MEV4928066.1"/>
    </source>
</evidence>
<dbReference type="Proteomes" id="UP001552479">
    <property type="component" value="Unassembled WGS sequence"/>
</dbReference>
<evidence type="ECO:0000256" key="4">
    <source>
        <dbReference type="SAM" id="MobiDB-lite"/>
    </source>
</evidence>
<keyword evidence="3" id="KW-0804">Transcription</keyword>
<keyword evidence="1" id="KW-0805">Transcription regulation</keyword>
<organism evidence="6 7">
    <name type="scientific">Streptomyces roseoverticillatus</name>
    <dbReference type="NCBI Taxonomy" id="66429"/>
    <lineage>
        <taxon>Bacteria</taxon>
        <taxon>Bacillati</taxon>
        <taxon>Actinomycetota</taxon>
        <taxon>Actinomycetes</taxon>
        <taxon>Kitasatosporales</taxon>
        <taxon>Streptomycetaceae</taxon>
        <taxon>Streptomyces</taxon>
    </lineage>
</organism>
<dbReference type="InterPro" id="IPR052359">
    <property type="entry name" value="HTH-type_reg/antitoxin"/>
</dbReference>
<accession>A0ABV3J5V8</accession>
<evidence type="ECO:0000259" key="5">
    <source>
        <dbReference type="PROSITE" id="PS50943"/>
    </source>
</evidence>
<evidence type="ECO:0000313" key="7">
    <source>
        <dbReference type="Proteomes" id="UP001552479"/>
    </source>
</evidence>
<evidence type="ECO:0000256" key="3">
    <source>
        <dbReference type="ARBA" id="ARBA00023163"/>
    </source>
</evidence>
<dbReference type="Pfam" id="PF01381">
    <property type="entry name" value="HTH_3"/>
    <property type="match status" value="1"/>
</dbReference>
<protein>
    <submittedName>
        <fullName evidence="6">Helix-turn-helix transcriptional regulator</fullName>
    </submittedName>
</protein>
<dbReference type="Gene3D" id="1.10.260.40">
    <property type="entry name" value="lambda repressor-like DNA-binding domains"/>
    <property type="match status" value="1"/>
</dbReference>
<evidence type="ECO:0000256" key="2">
    <source>
        <dbReference type="ARBA" id="ARBA00023125"/>
    </source>
</evidence>
<reference evidence="6 7" key="1">
    <citation type="submission" date="2024-06" db="EMBL/GenBank/DDBJ databases">
        <title>The Natural Products Discovery Center: Release of the First 8490 Sequenced Strains for Exploring Actinobacteria Biosynthetic Diversity.</title>
        <authorList>
            <person name="Kalkreuter E."/>
            <person name="Kautsar S.A."/>
            <person name="Yang D."/>
            <person name="Bader C.D."/>
            <person name="Teijaro C.N."/>
            <person name="Fluegel L."/>
            <person name="Davis C.M."/>
            <person name="Simpson J.R."/>
            <person name="Lauterbach L."/>
            <person name="Steele A.D."/>
            <person name="Gui C."/>
            <person name="Meng S."/>
            <person name="Li G."/>
            <person name="Viehrig K."/>
            <person name="Ye F."/>
            <person name="Su P."/>
            <person name="Kiefer A.F."/>
            <person name="Nichols A."/>
            <person name="Cepeda A.J."/>
            <person name="Yan W."/>
            <person name="Fan B."/>
            <person name="Jiang Y."/>
            <person name="Adhikari A."/>
            <person name="Zheng C.-J."/>
            <person name="Schuster L."/>
            <person name="Cowan T.M."/>
            <person name="Smanski M.J."/>
            <person name="Chevrette M.G."/>
            <person name="De Carvalho L.P.S."/>
            <person name="Shen B."/>
        </authorList>
    </citation>
    <scope>NUCLEOTIDE SEQUENCE [LARGE SCALE GENOMIC DNA]</scope>
    <source>
        <strain evidence="6 7">NPDC053791</strain>
    </source>
</reference>
<dbReference type="PANTHER" id="PTHR36511">
    <property type="entry name" value="MERR FAMILY BACTERIAL REGULATORY PROTEIN"/>
    <property type="match status" value="1"/>
</dbReference>
<proteinExistence type="predicted"/>